<keyword evidence="4" id="KW-0132">Cell division</keyword>
<dbReference type="EMBL" id="CP014859">
    <property type="protein sequence ID" value="AOS61737.1"/>
    <property type="molecule type" value="Genomic_DNA"/>
</dbReference>
<evidence type="ECO:0000256" key="3">
    <source>
        <dbReference type="ARBA" id="ARBA00022490"/>
    </source>
</evidence>
<proteinExistence type="predicted"/>
<keyword evidence="9" id="KW-1133">Transmembrane helix</keyword>
<feature type="transmembrane region" description="Helical" evidence="9">
    <location>
        <begin position="12"/>
        <end position="32"/>
    </location>
</feature>
<evidence type="ECO:0000256" key="9">
    <source>
        <dbReference type="SAM" id="Phobius"/>
    </source>
</evidence>
<evidence type="ECO:0000256" key="7">
    <source>
        <dbReference type="ARBA" id="ARBA00031737"/>
    </source>
</evidence>
<accession>A0AAC9HLU8</accession>
<dbReference type="InterPro" id="IPR019933">
    <property type="entry name" value="DivIVA_domain"/>
</dbReference>
<evidence type="ECO:0000313" key="11">
    <source>
        <dbReference type="Proteomes" id="UP000095210"/>
    </source>
</evidence>
<evidence type="ECO:0000256" key="2">
    <source>
        <dbReference type="ARBA" id="ARBA00018787"/>
    </source>
</evidence>
<keyword evidence="5" id="KW-0175">Coiled coil</keyword>
<evidence type="ECO:0000256" key="5">
    <source>
        <dbReference type="ARBA" id="ARBA00023054"/>
    </source>
</evidence>
<evidence type="ECO:0000256" key="6">
    <source>
        <dbReference type="ARBA" id="ARBA00023306"/>
    </source>
</evidence>
<comment type="subcellular location">
    <subcellularLocation>
        <location evidence="1">Cytoplasm</location>
    </subcellularLocation>
</comment>
<dbReference type="KEGG" id="ahm:TL08_04535"/>
<feature type="compositionally biased region" description="Polar residues" evidence="8">
    <location>
        <begin position="147"/>
        <end position="159"/>
    </location>
</feature>
<dbReference type="InterPro" id="IPR007793">
    <property type="entry name" value="DivIVA_fam"/>
</dbReference>
<dbReference type="AlphaFoldDB" id="A0AAC9HLU8"/>
<keyword evidence="9" id="KW-0812">Transmembrane</keyword>
<dbReference type="Gene3D" id="6.10.250.660">
    <property type="match status" value="1"/>
</dbReference>
<keyword evidence="3" id="KW-0963">Cytoplasm</keyword>
<keyword evidence="11" id="KW-1185">Reference proteome</keyword>
<keyword evidence="9" id="KW-0472">Membrane</keyword>
<dbReference type="NCBIfam" id="TIGR03544">
    <property type="entry name" value="DivI1A_domain"/>
    <property type="match status" value="1"/>
</dbReference>
<gene>
    <name evidence="10" type="ORF">TL08_04535</name>
</gene>
<protein>
    <recommendedName>
        <fullName evidence="2">Cell wall synthesis protein Wag31</fullName>
    </recommendedName>
    <alternativeName>
        <fullName evidence="7">Antigen 84</fullName>
    </alternativeName>
</protein>
<keyword evidence="6" id="KW-0131">Cell cycle</keyword>
<organism evidence="10 11">
    <name type="scientific">Actinoalloteichus hymeniacidonis</name>
    <dbReference type="NCBI Taxonomy" id="340345"/>
    <lineage>
        <taxon>Bacteria</taxon>
        <taxon>Bacillati</taxon>
        <taxon>Actinomycetota</taxon>
        <taxon>Actinomycetes</taxon>
        <taxon>Pseudonocardiales</taxon>
        <taxon>Pseudonocardiaceae</taxon>
        <taxon>Actinoalloteichus</taxon>
    </lineage>
</organism>
<evidence type="ECO:0000256" key="1">
    <source>
        <dbReference type="ARBA" id="ARBA00004496"/>
    </source>
</evidence>
<evidence type="ECO:0000256" key="8">
    <source>
        <dbReference type="SAM" id="MobiDB-lite"/>
    </source>
</evidence>
<dbReference type="Pfam" id="PF05103">
    <property type="entry name" value="DivIVA"/>
    <property type="match status" value="1"/>
</dbReference>
<dbReference type="Proteomes" id="UP000095210">
    <property type="component" value="Chromosome"/>
</dbReference>
<dbReference type="GO" id="GO:0051301">
    <property type="term" value="P:cell division"/>
    <property type="evidence" value="ECO:0007669"/>
    <property type="project" value="UniProtKB-KW"/>
</dbReference>
<evidence type="ECO:0000313" key="10">
    <source>
        <dbReference type="EMBL" id="AOS61737.1"/>
    </source>
</evidence>
<dbReference type="GO" id="GO:0005737">
    <property type="term" value="C:cytoplasm"/>
    <property type="evidence" value="ECO:0007669"/>
    <property type="project" value="UniProtKB-SubCell"/>
</dbReference>
<reference evidence="11" key="1">
    <citation type="submission" date="2016-03" db="EMBL/GenBank/DDBJ databases">
        <title>Complete genome sequence of the type strain Actinoalloteichus hymeniacidonis DSM 45092.</title>
        <authorList>
            <person name="Schaffert L."/>
            <person name="Albersmeier A."/>
            <person name="Winkler A."/>
            <person name="Kalinowski J."/>
            <person name="Zotchev S."/>
            <person name="Ruckert C."/>
        </authorList>
    </citation>
    <scope>NUCLEOTIDE SEQUENCE [LARGE SCALE GENOMIC DNA]</scope>
    <source>
        <strain evidence="11">HPA177(T) (DSM 45092(T))</strain>
    </source>
</reference>
<evidence type="ECO:0000256" key="4">
    <source>
        <dbReference type="ARBA" id="ARBA00022618"/>
    </source>
</evidence>
<name>A0AAC9HLU8_9PSEU</name>
<sequence length="175" mass="18312">MPRSDAVTTLLIYLAVMLLVAAVVFLLASVIFGNGEQLAPLPPGVTPTTLPKNGSTGDDVRALRFQQAVRGYRMTEVDWALDKIADELDGLRTRVSQLETQLEVSRQRSAEQTPAPGPQQHSAVSADAEGVSASRTSVAGSDVRSAAETTVPDQESTPSDRPGASEGHGETGGAS</sequence>
<feature type="region of interest" description="Disordered" evidence="8">
    <location>
        <begin position="100"/>
        <end position="175"/>
    </location>
</feature>